<feature type="site" description="Involved in the stabilization of negative charge on the oxyanion by the formation of the oxyanion hole" evidence="10">
    <location>
        <position position="164"/>
    </location>
</feature>
<comment type="PTM">
    <text evidence="10">The alpha and beta chains are autoproteolytically processed from a single precursor protein within the mitochondrion.</text>
</comment>
<comment type="function">
    <text evidence="10">Catalyzes two activities which are involved in the cyclic version of arginine biosynthesis: the synthesis of acetylglutamate from glutamate and acetyl-CoA, and of ornithine by transacetylation between acetylornithine and glutamate.</text>
</comment>
<dbReference type="PANTHER" id="PTHR23100:SF0">
    <property type="entry name" value="ARGININE BIOSYNTHESIS BIFUNCTIONAL PROTEIN ARGJ, MITOCHONDRIAL"/>
    <property type="match status" value="1"/>
</dbReference>
<dbReference type="NCBIfam" id="TIGR00120">
    <property type="entry name" value="ArgJ"/>
    <property type="match status" value="1"/>
</dbReference>
<feature type="binding site" evidence="10">
    <location>
        <position position="497"/>
    </location>
    <ligand>
        <name>substrate</name>
    </ligand>
</feature>
<feature type="binding site" evidence="10">
    <location>
        <position position="502"/>
    </location>
    <ligand>
        <name>substrate</name>
    </ligand>
</feature>
<comment type="subcellular location">
    <subcellularLocation>
        <location evidence="1 10">Mitochondrion matrix</location>
    </subcellularLocation>
</comment>
<accession>A0A2A9NXU3</accession>
<dbReference type="GO" id="GO:0006592">
    <property type="term" value="P:ornithine biosynthetic process"/>
    <property type="evidence" value="ECO:0007669"/>
    <property type="project" value="TreeGrafter"/>
</dbReference>
<dbReference type="FunFam" id="3.30.2330.10:FF:000001">
    <property type="entry name" value="Arginine biosynthesis bifunctional protein ArgJ, mitochondrial"/>
    <property type="match status" value="1"/>
</dbReference>
<comment type="pathway">
    <text evidence="10">Amino-acid biosynthesis; L-arginine biosynthesis; L-ornithine and N-acetyl-L-glutamate from L-glutamate and N(2)-acetyl-L-ornithine (cyclic): step 1/1.</text>
</comment>
<keyword evidence="12" id="KW-1185">Reference proteome</keyword>
<feature type="chain" id="PRO_5023257454" description="Arginine biosynthesis bifunctional protein ArgJ alpha chain" evidence="10">
    <location>
        <begin position="1"/>
        <end position="260"/>
    </location>
</feature>
<feature type="binding site" evidence="10">
    <location>
        <position position="261"/>
    </location>
    <ligand>
        <name>substrate</name>
    </ligand>
</feature>
<sequence length="502" mass="53597">MASTAPIHLFKRFSSTATTTTITTKLTPSKSHLHAPIPPNLFPSGYLLTGLHIGVKKSTPSPQKPDLAIILSTSPNPTSAAACFTRNAFRAAPVTVSEDVLVQTGGRARAVVVNSGCANAVTGKKGLDDAWSMVKATDALLPPPSKATPPYTHKPTGETLVMSTGVIGQPLPIDLILAGIASQSPSLPTRTFNTDFFAWERAAKAFMTTDTFPKLRARQFIINGREYKIAGIDKGAGMIHPNMRAAATNFPSTSARQLHATLLGCVMTDAPVSPRSLQSALTYAVDRSFNSISVDGDMSTNDTIIALANGAGSPVQARIQEIDEEADQETYLEFRNALTEFMQELAKLVVRDGEGATKFVTVTVKGAPSYKDAHAIASRISTSALVKTALYGEDANWGRILAATGSVPLSSPSSGPPITSQPTVSIDPTRVSVTFIPADGSPSFPVLMNGEPENVDEVRAKHILQLEDIELEVDLGLGKEQATYWTCDFSYEYVRINGDYRS</sequence>
<comment type="similarity">
    <text evidence="2 10">Belongs to the ArgJ family.</text>
</comment>
<comment type="catalytic activity">
    <reaction evidence="10">
        <text>N(2)-acetyl-L-ornithine + L-glutamate = N-acetyl-L-glutamate + L-ornithine</text>
        <dbReference type="Rhea" id="RHEA:15349"/>
        <dbReference type="ChEBI" id="CHEBI:29985"/>
        <dbReference type="ChEBI" id="CHEBI:44337"/>
        <dbReference type="ChEBI" id="CHEBI:46911"/>
        <dbReference type="ChEBI" id="CHEBI:57805"/>
        <dbReference type="EC" id="2.3.1.35"/>
    </reaction>
</comment>
<feature type="chain" id="PRO_5023257452" description="Arginine biosynthesis bifunctional protein ArgJ beta chain" evidence="10">
    <location>
        <begin position="261"/>
        <end position="502"/>
    </location>
</feature>
<proteinExistence type="inferred from homology"/>
<evidence type="ECO:0000256" key="6">
    <source>
        <dbReference type="ARBA" id="ARBA00022813"/>
    </source>
</evidence>
<keyword evidence="6 10" id="KW-0068">Autocatalytic cleavage</keyword>
<reference evidence="11 12" key="1">
    <citation type="submission" date="2014-02" db="EMBL/GenBank/DDBJ databases">
        <title>Transposable element dynamics among asymbiotic and ectomycorrhizal Amanita fungi.</title>
        <authorList>
            <consortium name="DOE Joint Genome Institute"/>
            <person name="Hess J."/>
            <person name="Skrede I."/>
            <person name="Wolfe B."/>
            <person name="LaButti K."/>
            <person name="Ohm R.A."/>
            <person name="Grigoriev I.V."/>
            <person name="Pringle A."/>
        </authorList>
    </citation>
    <scope>NUCLEOTIDE SEQUENCE [LARGE SCALE GENOMIC DNA]</scope>
    <source>
        <strain evidence="11 12">SKay4041</strain>
    </source>
</reference>
<evidence type="ECO:0000256" key="3">
    <source>
        <dbReference type="ARBA" id="ARBA00022571"/>
    </source>
</evidence>
<dbReference type="FunFam" id="3.10.20.340:FF:000002">
    <property type="entry name" value="Arginine biosynthesis bifunctional protein ArgJ, mitochondrial"/>
    <property type="match status" value="1"/>
</dbReference>
<dbReference type="EC" id="2.3.1.35" evidence="10"/>
<comment type="catalytic activity">
    <reaction evidence="10">
        <text>L-glutamate + acetyl-CoA = N-acetyl-L-glutamate + CoA + H(+)</text>
        <dbReference type="Rhea" id="RHEA:24292"/>
        <dbReference type="ChEBI" id="CHEBI:15378"/>
        <dbReference type="ChEBI" id="CHEBI:29985"/>
        <dbReference type="ChEBI" id="CHEBI:44337"/>
        <dbReference type="ChEBI" id="CHEBI:57287"/>
        <dbReference type="ChEBI" id="CHEBI:57288"/>
        <dbReference type="EC" id="2.3.1.1"/>
    </reaction>
</comment>
<dbReference type="InterPro" id="IPR042195">
    <property type="entry name" value="ArgJ_beta_C"/>
</dbReference>
<dbReference type="Gene3D" id="3.30.2330.10">
    <property type="entry name" value="arginine biosynthesis bifunctional protein suprefamily"/>
    <property type="match status" value="1"/>
</dbReference>
<dbReference type="EMBL" id="KZ301974">
    <property type="protein sequence ID" value="PFH53257.1"/>
    <property type="molecule type" value="Genomic_DNA"/>
</dbReference>
<dbReference type="AlphaFoldDB" id="A0A2A9NXU3"/>
<keyword evidence="3 10" id="KW-0055">Arginine biosynthesis</keyword>
<evidence type="ECO:0000256" key="9">
    <source>
        <dbReference type="ARBA" id="ARBA00023315"/>
    </source>
</evidence>
<evidence type="ECO:0000256" key="5">
    <source>
        <dbReference type="ARBA" id="ARBA00022679"/>
    </source>
</evidence>
<evidence type="ECO:0000313" key="11">
    <source>
        <dbReference type="EMBL" id="PFH53257.1"/>
    </source>
</evidence>
<dbReference type="Gene3D" id="3.60.70.12">
    <property type="entry name" value="L-amino peptidase D-ALA esterase/amidase"/>
    <property type="match status" value="1"/>
</dbReference>
<evidence type="ECO:0000256" key="7">
    <source>
        <dbReference type="ARBA" id="ARBA00023128"/>
    </source>
</evidence>
<name>A0A2A9NXU3_9AGAR</name>
<evidence type="ECO:0000256" key="8">
    <source>
        <dbReference type="ARBA" id="ARBA00023268"/>
    </source>
</evidence>
<gene>
    <name evidence="11" type="ORF">AMATHDRAFT_54978</name>
</gene>
<comment type="subunit">
    <text evidence="10">Heterodimer of an alpha and a beta chain.</text>
</comment>
<feature type="binding site" evidence="10">
    <location>
        <position position="234"/>
    </location>
    <ligand>
        <name>substrate</name>
    </ligand>
</feature>
<dbReference type="Pfam" id="PF01960">
    <property type="entry name" value="ArgJ"/>
    <property type="match status" value="1"/>
</dbReference>
<feature type="active site" description="Nucleophile" evidence="10">
    <location>
        <position position="261"/>
    </location>
</feature>
<evidence type="ECO:0000256" key="1">
    <source>
        <dbReference type="ARBA" id="ARBA00004305"/>
    </source>
</evidence>
<feature type="binding site" evidence="10">
    <location>
        <position position="354"/>
    </location>
    <ligand>
        <name>substrate</name>
    </ligand>
</feature>
<keyword evidence="5 10" id="KW-0808">Transferase</keyword>
<dbReference type="Gene3D" id="3.10.20.340">
    <property type="entry name" value="ArgJ beta chain, C-terminal domain"/>
    <property type="match status" value="1"/>
</dbReference>
<dbReference type="InterPro" id="IPR016117">
    <property type="entry name" value="ArgJ-like_dom_sf"/>
</dbReference>
<keyword evidence="9 10" id="KW-0012">Acyltransferase</keyword>
<dbReference type="GO" id="GO:0004358">
    <property type="term" value="F:L-glutamate N-acetyltransferase activity, acting on acetyl-L-ornithine as donor"/>
    <property type="evidence" value="ECO:0007669"/>
    <property type="project" value="UniProtKB-UniRule"/>
</dbReference>
<keyword evidence="4 10" id="KW-0028">Amino-acid biosynthesis</keyword>
<feature type="binding site" evidence="10">
    <location>
        <position position="208"/>
    </location>
    <ligand>
        <name>substrate</name>
    </ligand>
</feature>
<protein>
    <recommendedName>
        <fullName evidence="10">Arginine biosynthesis bifunctional protein ArgJ, mitochondrial</fullName>
    </recommendedName>
    <domain>
        <recommendedName>
            <fullName evidence="10">Glutamate N-acetyltransferase</fullName>
            <shortName evidence="10">GAT</shortName>
            <ecNumber evidence="10">2.3.1.35</ecNumber>
        </recommendedName>
        <alternativeName>
            <fullName evidence="10">Ornithine acetyltransferase</fullName>
            <shortName evidence="10">OATase</shortName>
        </alternativeName>
        <alternativeName>
            <fullName evidence="10">Ornithine transacetylase</fullName>
        </alternativeName>
    </domain>
    <domain>
        <recommendedName>
            <fullName evidence="10">Amino-acid acetyltransferase</fullName>
            <ecNumber evidence="10">2.3.1.1</ecNumber>
        </recommendedName>
        <alternativeName>
            <fullName evidence="10">N-acetylglutamate synthase</fullName>
            <shortName evidence="10">AGS</shortName>
        </alternativeName>
    </domain>
    <component>
        <recommendedName>
            <fullName evidence="10">Arginine biosynthesis bifunctional protein ArgJ alpha chain</fullName>
        </recommendedName>
    </component>
    <component>
        <recommendedName>
            <fullName evidence="10">Arginine biosynthesis bifunctional protein ArgJ beta chain</fullName>
        </recommendedName>
    </component>
</protein>
<evidence type="ECO:0000256" key="10">
    <source>
        <dbReference type="HAMAP-Rule" id="MF_03124"/>
    </source>
</evidence>
<dbReference type="GO" id="GO:0005759">
    <property type="term" value="C:mitochondrial matrix"/>
    <property type="evidence" value="ECO:0007669"/>
    <property type="project" value="UniProtKB-SubCell"/>
</dbReference>
<evidence type="ECO:0000256" key="2">
    <source>
        <dbReference type="ARBA" id="ARBA00006774"/>
    </source>
</evidence>
<dbReference type="NCBIfam" id="NF003802">
    <property type="entry name" value="PRK05388.1"/>
    <property type="match status" value="1"/>
</dbReference>
<keyword evidence="7 10" id="KW-0496">Mitochondrion</keyword>
<organism evidence="11 12">
    <name type="scientific">Amanita thiersii Skay4041</name>
    <dbReference type="NCBI Taxonomy" id="703135"/>
    <lineage>
        <taxon>Eukaryota</taxon>
        <taxon>Fungi</taxon>
        <taxon>Dikarya</taxon>
        <taxon>Basidiomycota</taxon>
        <taxon>Agaricomycotina</taxon>
        <taxon>Agaricomycetes</taxon>
        <taxon>Agaricomycetidae</taxon>
        <taxon>Agaricales</taxon>
        <taxon>Pluteineae</taxon>
        <taxon>Amanitaceae</taxon>
        <taxon>Amanita</taxon>
    </lineage>
</organism>
<dbReference type="PANTHER" id="PTHR23100">
    <property type="entry name" value="ARGININE BIOSYNTHESIS BIFUNCTIONAL PROTEIN ARGJ"/>
    <property type="match status" value="1"/>
</dbReference>
<dbReference type="InterPro" id="IPR002813">
    <property type="entry name" value="Arg_biosynth_ArgJ"/>
</dbReference>
<feature type="site" description="Involved in the stabilization of negative charge on the oxyanion by the formation of the oxyanion hole" evidence="10">
    <location>
        <position position="165"/>
    </location>
</feature>
<feature type="site" description="Cleavage; by autolysis" evidence="10">
    <location>
        <begin position="260"/>
        <end position="261"/>
    </location>
</feature>
<dbReference type="OrthoDB" id="2017946at2759"/>
<dbReference type="STRING" id="703135.A0A2A9NXU3"/>
<comment type="pathway">
    <text evidence="10">Amino-acid biosynthesis; L-arginine biosynthesis; N(2)-acetyl-L-ornithine from L-glutamate: step 1/4.</text>
</comment>
<dbReference type="EC" id="2.3.1.1" evidence="10"/>
<dbReference type="GO" id="GO:0006526">
    <property type="term" value="P:L-arginine biosynthetic process"/>
    <property type="evidence" value="ECO:0007669"/>
    <property type="project" value="UniProtKB-UniRule"/>
</dbReference>
<keyword evidence="8 10" id="KW-0511">Multifunctional enzyme</keyword>
<evidence type="ECO:0000256" key="4">
    <source>
        <dbReference type="ARBA" id="ARBA00022605"/>
    </source>
</evidence>
<evidence type="ECO:0000313" key="12">
    <source>
        <dbReference type="Proteomes" id="UP000242287"/>
    </source>
</evidence>
<dbReference type="SUPFAM" id="SSF56266">
    <property type="entry name" value="DmpA/ArgJ-like"/>
    <property type="match status" value="1"/>
</dbReference>
<dbReference type="HAMAP" id="MF_01106">
    <property type="entry name" value="ArgJ"/>
    <property type="match status" value="1"/>
</dbReference>
<dbReference type="GO" id="GO:0004042">
    <property type="term" value="F:L-glutamate N-acetyltransferase activity"/>
    <property type="evidence" value="ECO:0007669"/>
    <property type="project" value="UniProtKB-UniRule"/>
</dbReference>
<dbReference type="UniPathway" id="UPA00068">
    <property type="reaction ID" value="UER00106"/>
</dbReference>
<dbReference type="Proteomes" id="UP000242287">
    <property type="component" value="Unassembled WGS sequence"/>
</dbReference>
<dbReference type="CDD" id="cd02152">
    <property type="entry name" value="OAT"/>
    <property type="match status" value="1"/>
</dbReference>